<dbReference type="SUPFAM" id="SSF144091">
    <property type="entry name" value="Rhomboid-like"/>
    <property type="match status" value="1"/>
</dbReference>
<dbReference type="Gene3D" id="1.20.1540.10">
    <property type="entry name" value="Rhomboid-like"/>
    <property type="match status" value="1"/>
</dbReference>
<dbReference type="PANTHER" id="PTHR43066:SF1">
    <property type="entry name" value="RHOMBOID PROTEIN 2"/>
    <property type="match status" value="1"/>
</dbReference>
<feature type="domain" description="Peptidase S54 rhomboid" evidence="9">
    <location>
        <begin position="75"/>
        <end position="131"/>
    </location>
</feature>
<dbReference type="InterPro" id="IPR022764">
    <property type="entry name" value="Peptidase_S54_rhomboid_dom"/>
</dbReference>
<name>A0A7S0YIM4_9CHLO</name>
<comment type="similarity">
    <text evidence="2">Belongs to the peptidase S54 family.</text>
</comment>
<evidence type="ECO:0000256" key="3">
    <source>
        <dbReference type="ARBA" id="ARBA00022670"/>
    </source>
</evidence>
<gene>
    <name evidence="10" type="ORF">PPAR00522_LOCUS13483</name>
</gene>
<proteinExistence type="inferred from homology"/>
<dbReference type="EMBL" id="HBFM01020729">
    <property type="protein sequence ID" value="CAD8778118.1"/>
    <property type="molecule type" value="Transcribed_RNA"/>
</dbReference>
<dbReference type="GO" id="GO:0006508">
    <property type="term" value="P:proteolysis"/>
    <property type="evidence" value="ECO:0007669"/>
    <property type="project" value="UniProtKB-KW"/>
</dbReference>
<dbReference type="Pfam" id="PF01694">
    <property type="entry name" value="Rhomboid"/>
    <property type="match status" value="1"/>
</dbReference>
<feature type="transmembrane region" description="Helical" evidence="8">
    <location>
        <begin position="299"/>
        <end position="320"/>
    </location>
</feature>
<evidence type="ECO:0000256" key="2">
    <source>
        <dbReference type="ARBA" id="ARBA00009045"/>
    </source>
</evidence>
<dbReference type="GO" id="GO:0004252">
    <property type="term" value="F:serine-type endopeptidase activity"/>
    <property type="evidence" value="ECO:0007669"/>
    <property type="project" value="InterPro"/>
</dbReference>
<evidence type="ECO:0000256" key="8">
    <source>
        <dbReference type="SAM" id="Phobius"/>
    </source>
</evidence>
<dbReference type="AlphaFoldDB" id="A0A7S0YIM4"/>
<feature type="transmembrane region" description="Helical" evidence="8">
    <location>
        <begin position="33"/>
        <end position="55"/>
    </location>
</feature>
<evidence type="ECO:0000313" key="10">
    <source>
        <dbReference type="EMBL" id="CAD8778118.1"/>
    </source>
</evidence>
<evidence type="ECO:0000256" key="1">
    <source>
        <dbReference type="ARBA" id="ARBA00004141"/>
    </source>
</evidence>
<keyword evidence="3" id="KW-0645">Protease</keyword>
<keyword evidence="6 8" id="KW-1133">Transmembrane helix</keyword>
<evidence type="ECO:0000256" key="6">
    <source>
        <dbReference type="ARBA" id="ARBA00022989"/>
    </source>
</evidence>
<evidence type="ECO:0000256" key="5">
    <source>
        <dbReference type="ARBA" id="ARBA00022801"/>
    </source>
</evidence>
<dbReference type="InterPro" id="IPR035952">
    <property type="entry name" value="Rhomboid-like_sf"/>
</dbReference>
<reference evidence="10" key="1">
    <citation type="submission" date="2021-01" db="EMBL/GenBank/DDBJ databases">
        <authorList>
            <person name="Corre E."/>
            <person name="Pelletier E."/>
            <person name="Niang G."/>
            <person name="Scheremetjew M."/>
            <person name="Finn R."/>
            <person name="Kale V."/>
            <person name="Holt S."/>
            <person name="Cochrane G."/>
            <person name="Meng A."/>
            <person name="Brown T."/>
            <person name="Cohen L."/>
        </authorList>
    </citation>
    <scope>NUCLEOTIDE SEQUENCE</scope>
    <source>
        <strain evidence="10">SAG 63-3</strain>
    </source>
</reference>
<feature type="transmembrane region" description="Helical" evidence="8">
    <location>
        <begin position="222"/>
        <end position="245"/>
    </location>
</feature>
<accession>A0A7S0YIM4</accession>
<evidence type="ECO:0000259" key="9">
    <source>
        <dbReference type="Pfam" id="PF01694"/>
    </source>
</evidence>
<sequence>MDRRRRERDNTIFYILVIRLISQVMEMENKPPITLSVVILNFLIFYRSSIFPGAFESMAILDKFCVKSYHVIQMGQWYRLLSGAFLHSDEYHIFYNMSSFLWKGANLEIIYGPLRFTALVVESAVLSHAIEVLGIWTKAAMTSALMSSPSQFLSSSFKQEPPPSFIASALSYILFGSSHPPSHLTSSSDGGFGLIGRCCFALSSWLPSSCRFLLLKVLQYPLFFIPGLDSLGQCGIGFSAAVFFLKMVLHLKSYDAYGSWIGRVPFRLDELLGFQIPVPRHVPWLELLLASVLSPKGSFWAHLSGVIAGYVHVGLIEPMVARLWQYAQRRVQFHARTSGRRAYR</sequence>
<dbReference type="PANTHER" id="PTHR43066">
    <property type="entry name" value="RHOMBOID-RELATED PROTEIN"/>
    <property type="match status" value="1"/>
</dbReference>
<organism evidence="10">
    <name type="scientific">Polytomella parva</name>
    <dbReference type="NCBI Taxonomy" id="51329"/>
    <lineage>
        <taxon>Eukaryota</taxon>
        <taxon>Viridiplantae</taxon>
        <taxon>Chlorophyta</taxon>
        <taxon>core chlorophytes</taxon>
        <taxon>Chlorophyceae</taxon>
        <taxon>CS clade</taxon>
        <taxon>Chlamydomonadales</taxon>
        <taxon>Chlamydomonadaceae</taxon>
        <taxon>Polytomella</taxon>
    </lineage>
</organism>
<evidence type="ECO:0000256" key="4">
    <source>
        <dbReference type="ARBA" id="ARBA00022692"/>
    </source>
</evidence>
<comment type="subcellular location">
    <subcellularLocation>
        <location evidence="1">Membrane</location>
        <topology evidence="1">Multi-pass membrane protein</topology>
    </subcellularLocation>
</comment>
<keyword evidence="4 8" id="KW-0812">Transmembrane</keyword>
<evidence type="ECO:0000256" key="7">
    <source>
        <dbReference type="ARBA" id="ARBA00023136"/>
    </source>
</evidence>
<keyword evidence="5" id="KW-0378">Hydrolase</keyword>
<protein>
    <recommendedName>
        <fullName evidence="9">Peptidase S54 rhomboid domain-containing protein</fullName>
    </recommendedName>
</protein>
<dbReference type="GO" id="GO:0016020">
    <property type="term" value="C:membrane"/>
    <property type="evidence" value="ECO:0007669"/>
    <property type="project" value="UniProtKB-SubCell"/>
</dbReference>
<keyword evidence="7 8" id="KW-0472">Membrane</keyword>